<gene>
    <name evidence="4" type="ORF">ANANG_G00167160</name>
</gene>
<reference evidence="4" key="1">
    <citation type="submission" date="2021-01" db="EMBL/GenBank/DDBJ databases">
        <title>A chromosome-scale assembly of European eel, Anguilla anguilla.</title>
        <authorList>
            <person name="Henkel C."/>
            <person name="Jong-Raadsen S.A."/>
            <person name="Dufour S."/>
            <person name="Weltzien F.-A."/>
            <person name="Palstra A.P."/>
            <person name="Pelster B."/>
            <person name="Spaink H.P."/>
            <person name="Van Den Thillart G.E."/>
            <person name="Jansen H."/>
            <person name="Zahm M."/>
            <person name="Klopp C."/>
            <person name="Cedric C."/>
            <person name="Louis A."/>
            <person name="Berthelot C."/>
            <person name="Parey E."/>
            <person name="Roest Crollius H."/>
            <person name="Montfort J."/>
            <person name="Robinson-Rechavi M."/>
            <person name="Bucao C."/>
            <person name="Bouchez O."/>
            <person name="Gislard M."/>
            <person name="Lluch J."/>
            <person name="Milhes M."/>
            <person name="Lampietro C."/>
            <person name="Lopez Roques C."/>
            <person name="Donnadieu C."/>
            <person name="Braasch I."/>
            <person name="Desvignes T."/>
            <person name="Postlethwait J."/>
            <person name="Bobe J."/>
            <person name="Guiguen Y."/>
            <person name="Dirks R."/>
        </authorList>
    </citation>
    <scope>NUCLEOTIDE SEQUENCE</scope>
    <source>
        <strain evidence="4">Tag_6206</strain>
        <tissue evidence="4">Liver</tissue>
    </source>
</reference>
<feature type="coiled-coil region" evidence="1">
    <location>
        <begin position="197"/>
        <end position="224"/>
    </location>
</feature>
<evidence type="ECO:0000256" key="2">
    <source>
        <dbReference type="SAM" id="MobiDB-lite"/>
    </source>
</evidence>
<dbReference type="Proteomes" id="UP001044222">
    <property type="component" value="Chromosome 8"/>
</dbReference>
<name>A0A9D3RVM6_ANGAN</name>
<comment type="caution">
    <text evidence="4">The sequence shown here is derived from an EMBL/GenBank/DDBJ whole genome shotgun (WGS) entry which is preliminary data.</text>
</comment>
<sequence>MQYNCFNWSNDPNRRRINTLGTETKQQKHLFHILQKTILFGTQAMERWKSHVRAELFQRDCQQKEPFSGLIKSYSRLLEKCELHECFWDEKQGSRFVESPETLQLQLLLKEGEQVREKLAQRVTDLMSSLYLKEAELQYCHSQVSRYHKEALSLARSAGALQSSLLDCEFALESQSKELAALQAEQGARGAELTAARREVEHLLERWMEEKREEAERVNEHNSTQERWHRFTSQLAKHCRRGGQQQRGEPEQLTWTPPDTPATCEETTEPL</sequence>
<dbReference type="Pfam" id="PF08614">
    <property type="entry name" value="ATG16"/>
    <property type="match status" value="1"/>
</dbReference>
<organism evidence="4 5">
    <name type="scientific">Anguilla anguilla</name>
    <name type="common">European freshwater eel</name>
    <name type="synonym">Muraena anguilla</name>
    <dbReference type="NCBI Taxonomy" id="7936"/>
    <lineage>
        <taxon>Eukaryota</taxon>
        <taxon>Metazoa</taxon>
        <taxon>Chordata</taxon>
        <taxon>Craniata</taxon>
        <taxon>Vertebrata</taxon>
        <taxon>Euteleostomi</taxon>
        <taxon>Actinopterygii</taxon>
        <taxon>Neopterygii</taxon>
        <taxon>Teleostei</taxon>
        <taxon>Anguilliformes</taxon>
        <taxon>Anguillidae</taxon>
        <taxon>Anguilla</taxon>
    </lineage>
</organism>
<dbReference type="AlphaFoldDB" id="A0A9D3RVM6"/>
<feature type="region of interest" description="Disordered" evidence="2">
    <location>
        <begin position="235"/>
        <end position="271"/>
    </location>
</feature>
<evidence type="ECO:0000313" key="4">
    <source>
        <dbReference type="EMBL" id="KAG5844828.1"/>
    </source>
</evidence>
<dbReference type="EMBL" id="JAFIRN010000008">
    <property type="protein sequence ID" value="KAG5844828.1"/>
    <property type="molecule type" value="Genomic_DNA"/>
</dbReference>
<proteinExistence type="predicted"/>
<protein>
    <recommendedName>
        <fullName evidence="3">Autophagy-related protein 16 domain-containing protein</fullName>
    </recommendedName>
</protein>
<feature type="domain" description="Autophagy-related protein 16" evidence="3">
    <location>
        <begin position="51"/>
        <end position="219"/>
    </location>
</feature>
<keyword evidence="5" id="KW-1185">Reference proteome</keyword>
<accession>A0A9D3RVM6</accession>
<evidence type="ECO:0000256" key="1">
    <source>
        <dbReference type="SAM" id="Coils"/>
    </source>
</evidence>
<evidence type="ECO:0000259" key="3">
    <source>
        <dbReference type="Pfam" id="PF08614"/>
    </source>
</evidence>
<evidence type="ECO:0000313" key="5">
    <source>
        <dbReference type="Proteomes" id="UP001044222"/>
    </source>
</evidence>
<keyword evidence="1" id="KW-0175">Coiled coil</keyword>
<dbReference type="InterPro" id="IPR013923">
    <property type="entry name" value="Autophagy-rel_prot_16_dom"/>
</dbReference>